<comment type="caution">
    <text evidence="1">The sequence shown here is derived from an EMBL/GenBank/DDBJ whole genome shotgun (WGS) entry which is preliminary data.</text>
</comment>
<organism evidence="1 2">
    <name type="scientific">Ladona fulva</name>
    <name type="common">Scarce chaser dragonfly</name>
    <name type="synonym">Libellula fulva</name>
    <dbReference type="NCBI Taxonomy" id="123851"/>
    <lineage>
        <taxon>Eukaryota</taxon>
        <taxon>Metazoa</taxon>
        <taxon>Ecdysozoa</taxon>
        <taxon>Arthropoda</taxon>
        <taxon>Hexapoda</taxon>
        <taxon>Insecta</taxon>
        <taxon>Pterygota</taxon>
        <taxon>Palaeoptera</taxon>
        <taxon>Odonata</taxon>
        <taxon>Epiprocta</taxon>
        <taxon>Anisoptera</taxon>
        <taxon>Libelluloidea</taxon>
        <taxon>Libellulidae</taxon>
        <taxon>Ladona</taxon>
    </lineage>
</organism>
<dbReference type="Proteomes" id="UP000792457">
    <property type="component" value="Unassembled WGS sequence"/>
</dbReference>
<dbReference type="EMBL" id="KZ311247">
    <property type="protein sequence ID" value="KAG8240086.1"/>
    <property type="molecule type" value="Genomic_DNA"/>
</dbReference>
<reference evidence="1" key="2">
    <citation type="submission" date="2017-10" db="EMBL/GenBank/DDBJ databases">
        <title>Ladona fulva Genome sequencing and assembly.</title>
        <authorList>
            <person name="Murali S."/>
            <person name="Richards S."/>
            <person name="Bandaranaike D."/>
            <person name="Bellair M."/>
            <person name="Blankenburg K."/>
            <person name="Chao H."/>
            <person name="Dinh H."/>
            <person name="Doddapaneni H."/>
            <person name="Dugan-Rocha S."/>
            <person name="Elkadiri S."/>
            <person name="Gnanaolivu R."/>
            <person name="Hernandez B."/>
            <person name="Skinner E."/>
            <person name="Javaid M."/>
            <person name="Lee S."/>
            <person name="Li M."/>
            <person name="Ming W."/>
            <person name="Munidasa M."/>
            <person name="Muniz J."/>
            <person name="Nguyen L."/>
            <person name="Hughes D."/>
            <person name="Osuji N."/>
            <person name="Pu L.-L."/>
            <person name="Puazo M."/>
            <person name="Qu C."/>
            <person name="Quiroz J."/>
            <person name="Raj R."/>
            <person name="Weissenberger G."/>
            <person name="Xin Y."/>
            <person name="Zou X."/>
            <person name="Han Y."/>
            <person name="Worley K."/>
            <person name="Muzny D."/>
            <person name="Gibbs R."/>
        </authorList>
    </citation>
    <scope>NUCLEOTIDE SEQUENCE</scope>
    <source>
        <strain evidence="1">Sampled in the wild</strain>
    </source>
</reference>
<proteinExistence type="predicted"/>
<reference evidence="1" key="1">
    <citation type="submission" date="2013-04" db="EMBL/GenBank/DDBJ databases">
        <authorList>
            <person name="Qu J."/>
            <person name="Murali S.C."/>
            <person name="Bandaranaike D."/>
            <person name="Bellair M."/>
            <person name="Blankenburg K."/>
            <person name="Chao H."/>
            <person name="Dinh H."/>
            <person name="Doddapaneni H."/>
            <person name="Downs B."/>
            <person name="Dugan-Rocha S."/>
            <person name="Elkadiri S."/>
            <person name="Gnanaolivu R.D."/>
            <person name="Hernandez B."/>
            <person name="Javaid M."/>
            <person name="Jayaseelan J.C."/>
            <person name="Lee S."/>
            <person name="Li M."/>
            <person name="Ming W."/>
            <person name="Munidasa M."/>
            <person name="Muniz J."/>
            <person name="Nguyen L."/>
            <person name="Ongeri F."/>
            <person name="Osuji N."/>
            <person name="Pu L.-L."/>
            <person name="Puazo M."/>
            <person name="Qu C."/>
            <person name="Quiroz J."/>
            <person name="Raj R."/>
            <person name="Weissenberger G."/>
            <person name="Xin Y."/>
            <person name="Zou X."/>
            <person name="Han Y."/>
            <person name="Richards S."/>
            <person name="Worley K."/>
            <person name="Muzny D."/>
            <person name="Gibbs R."/>
        </authorList>
    </citation>
    <scope>NUCLEOTIDE SEQUENCE</scope>
    <source>
        <strain evidence="1">Sampled in the wild</strain>
    </source>
</reference>
<sequence length="124" mass="14117">MKDNKKTSFGYFSQESSIDLLQTTLELSEEHLSGFLAKFWLKIGAVINAVNNPENKIKNVSPKEMSNLQASLESDISELCMYLKKKCELLKQIKSSLNDSEFHRSLSGLENKLNIKVSVQYLAW</sequence>
<gene>
    <name evidence="1" type="ORF">J437_LFUL019665</name>
</gene>
<evidence type="ECO:0000313" key="1">
    <source>
        <dbReference type="EMBL" id="KAG8240086.1"/>
    </source>
</evidence>
<accession>A0A8K0KUP7</accession>
<dbReference type="AlphaFoldDB" id="A0A8K0KUP7"/>
<evidence type="ECO:0000313" key="2">
    <source>
        <dbReference type="Proteomes" id="UP000792457"/>
    </source>
</evidence>
<name>A0A8K0KUP7_LADFU</name>
<keyword evidence="2" id="KW-1185">Reference proteome</keyword>
<protein>
    <submittedName>
        <fullName evidence="1">Uncharacterized protein</fullName>
    </submittedName>
</protein>